<keyword evidence="6" id="KW-1185">Reference proteome</keyword>
<dbReference type="SUPFAM" id="SSF53822">
    <property type="entry name" value="Periplasmic binding protein-like I"/>
    <property type="match status" value="1"/>
</dbReference>
<organism evidence="5 6">
    <name type="scientific">Ligilactobacillus ceti DSM 22408</name>
    <dbReference type="NCBI Taxonomy" id="1122146"/>
    <lineage>
        <taxon>Bacteria</taxon>
        <taxon>Bacillati</taxon>
        <taxon>Bacillota</taxon>
        <taxon>Bacilli</taxon>
        <taxon>Lactobacillales</taxon>
        <taxon>Lactobacillaceae</taxon>
        <taxon>Ligilactobacillus</taxon>
    </lineage>
</organism>
<dbReference type="PANTHER" id="PTHR30146:SF109">
    <property type="entry name" value="HTH-TYPE TRANSCRIPTIONAL REGULATOR GALS"/>
    <property type="match status" value="1"/>
</dbReference>
<gene>
    <name evidence="5" type="ORF">IV53_GL001193</name>
</gene>
<dbReference type="InterPro" id="IPR001761">
    <property type="entry name" value="Peripla_BP/Lac1_sug-bd_dom"/>
</dbReference>
<evidence type="ECO:0000259" key="4">
    <source>
        <dbReference type="PROSITE" id="PS50932"/>
    </source>
</evidence>
<dbReference type="STRING" id="1122146.IV53_GL001193"/>
<reference evidence="5 6" key="1">
    <citation type="journal article" date="2015" name="Genome Announc.">
        <title>Expanding the biotechnology potential of lactobacilli through comparative genomics of 213 strains and associated genera.</title>
        <authorList>
            <person name="Sun Z."/>
            <person name="Harris H.M."/>
            <person name="McCann A."/>
            <person name="Guo C."/>
            <person name="Argimon S."/>
            <person name="Zhang W."/>
            <person name="Yang X."/>
            <person name="Jeffery I.B."/>
            <person name="Cooney J.C."/>
            <person name="Kagawa T.F."/>
            <person name="Liu W."/>
            <person name="Song Y."/>
            <person name="Salvetti E."/>
            <person name="Wrobel A."/>
            <person name="Rasinkangas P."/>
            <person name="Parkhill J."/>
            <person name="Rea M.C."/>
            <person name="O'Sullivan O."/>
            <person name="Ritari J."/>
            <person name="Douillard F.P."/>
            <person name="Paul Ross R."/>
            <person name="Yang R."/>
            <person name="Briner A.E."/>
            <person name="Felis G.E."/>
            <person name="de Vos W.M."/>
            <person name="Barrangou R."/>
            <person name="Klaenhammer T.R."/>
            <person name="Caufield P.W."/>
            <person name="Cui Y."/>
            <person name="Zhang H."/>
            <person name="O'Toole P.W."/>
        </authorList>
    </citation>
    <scope>NUCLEOTIDE SEQUENCE [LARGE SCALE GENOMIC DNA]</scope>
    <source>
        <strain evidence="5 6">DSM 22408</strain>
    </source>
</reference>
<dbReference type="CDD" id="cd01392">
    <property type="entry name" value="HTH_LacI"/>
    <property type="match status" value="1"/>
</dbReference>
<dbReference type="RefSeq" id="WP_027106772.1">
    <property type="nucleotide sequence ID" value="NZ_AUHP01000018.1"/>
</dbReference>
<dbReference type="AlphaFoldDB" id="A0A0R2KK67"/>
<name>A0A0R2KK67_9LACO</name>
<keyword evidence="1" id="KW-0805">Transcription regulation</keyword>
<dbReference type="Gene3D" id="3.40.50.2300">
    <property type="match status" value="2"/>
</dbReference>
<sequence length="345" mass="39056">MTTIKDVAKLAGVSPSTASRALHNSSLINSATRQKVLDAVEALDYTPNFAAQNLASKRVNTIGVILPVMKSESDEDLFYMQIMQGIVRMCNAHGYTVSLATGKTTDEVIHNVESLSRRGQLKRFIFVYSKKEDPVLEYLKKQAQVKYVVVGAAPDCHDQDLYSVDNDNVAVGQEATEFLLEKGYQNICYVYTDLNNHVQAKRYRGYQKAMKENDLPAMSLKMQVTDHDLNVRLFNHFMQKNPDCHGFVIVNDLIGIRMQQVFDILSLNEKQYGLITFDNTVLAELARPTLTSVELFPHFLGTESAALAMSLDQKESEQSYQMQRNIIVPHRIMERLSTPEYQSEK</sequence>
<keyword evidence="2" id="KW-0238">DNA-binding</keyword>
<dbReference type="PROSITE" id="PS50932">
    <property type="entry name" value="HTH_LACI_2"/>
    <property type="match status" value="1"/>
</dbReference>
<dbReference type="InterPro" id="IPR010982">
    <property type="entry name" value="Lambda_DNA-bd_dom_sf"/>
</dbReference>
<dbReference type="eggNOG" id="COG1609">
    <property type="taxonomic scope" value="Bacteria"/>
</dbReference>
<dbReference type="PROSITE" id="PS00356">
    <property type="entry name" value="HTH_LACI_1"/>
    <property type="match status" value="1"/>
</dbReference>
<evidence type="ECO:0000256" key="1">
    <source>
        <dbReference type="ARBA" id="ARBA00023015"/>
    </source>
</evidence>
<dbReference type="SMART" id="SM00354">
    <property type="entry name" value="HTH_LACI"/>
    <property type="match status" value="1"/>
</dbReference>
<dbReference type="CDD" id="cd06294">
    <property type="entry name" value="PBP1_MalR-like"/>
    <property type="match status" value="1"/>
</dbReference>
<evidence type="ECO:0000256" key="3">
    <source>
        <dbReference type="ARBA" id="ARBA00023163"/>
    </source>
</evidence>
<keyword evidence="3" id="KW-0804">Transcription</keyword>
<dbReference type="GO" id="GO:0003700">
    <property type="term" value="F:DNA-binding transcription factor activity"/>
    <property type="evidence" value="ECO:0007669"/>
    <property type="project" value="TreeGrafter"/>
</dbReference>
<dbReference type="Pfam" id="PF00532">
    <property type="entry name" value="Peripla_BP_1"/>
    <property type="match status" value="1"/>
</dbReference>
<evidence type="ECO:0000256" key="2">
    <source>
        <dbReference type="ARBA" id="ARBA00023125"/>
    </source>
</evidence>
<comment type="caution">
    <text evidence="5">The sequence shown here is derived from an EMBL/GenBank/DDBJ whole genome shotgun (WGS) entry which is preliminary data.</text>
</comment>
<evidence type="ECO:0000313" key="6">
    <source>
        <dbReference type="Proteomes" id="UP000051500"/>
    </source>
</evidence>
<proteinExistence type="predicted"/>
<dbReference type="GO" id="GO:0000976">
    <property type="term" value="F:transcription cis-regulatory region binding"/>
    <property type="evidence" value="ECO:0007669"/>
    <property type="project" value="TreeGrafter"/>
</dbReference>
<dbReference type="PANTHER" id="PTHR30146">
    <property type="entry name" value="LACI-RELATED TRANSCRIPTIONAL REPRESSOR"/>
    <property type="match status" value="1"/>
</dbReference>
<dbReference type="Gene3D" id="1.10.260.40">
    <property type="entry name" value="lambda repressor-like DNA-binding domains"/>
    <property type="match status" value="1"/>
</dbReference>
<dbReference type="InterPro" id="IPR028082">
    <property type="entry name" value="Peripla_BP_I"/>
</dbReference>
<evidence type="ECO:0000313" key="5">
    <source>
        <dbReference type="EMBL" id="KRN89643.1"/>
    </source>
</evidence>
<dbReference type="SUPFAM" id="SSF47413">
    <property type="entry name" value="lambda repressor-like DNA-binding domains"/>
    <property type="match status" value="1"/>
</dbReference>
<protein>
    <submittedName>
        <fullName evidence="5">Maltose operon transcriptional repressor</fullName>
    </submittedName>
</protein>
<feature type="domain" description="HTH lacI-type" evidence="4">
    <location>
        <begin position="2"/>
        <end position="56"/>
    </location>
</feature>
<dbReference type="InterPro" id="IPR000843">
    <property type="entry name" value="HTH_LacI"/>
</dbReference>
<accession>A0A0R2KK67</accession>
<dbReference type="OrthoDB" id="9788209at2"/>
<dbReference type="Proteomes" id="UP000051500">
    <property type="component" value="Unassembled WGS sequence"/>
</dbReference>
<dbReference type="PATRIC" id="fig|1122146.4.peg.1230"/>
<dbReference type="EMBL" id="JQBZ01000010">
    <property type="protein sequence ID" value="KRN89643.1"/>
    <property type="molecule type" value="Genomic_DNA"/>
</dbReference>
<dbReference type="Pfam" id="PF00356">
    <property type="entry name" value="LacI"/>
    <property type="match status" value="1"/>
</dbReference>